<evidence type="ECO:0000256" key="17">
    <source>
        <dbReference type="ARBA" id="ARBA00029709"/>
    </source>
</evidence>
<dbReference type="PANTHER" id="PTHR11472:SF41">
    <property type="entry name" value="ATP-DEPENDENT DNA HELICASE DDX11-RELATED"/>
    <property type="match status" value="1"/>
</dbReference>
<keyword evidence="13" id="KW-0238">DNA-binding</keyword>
<evidence type="ECO:0000256" key="14">
    <source>
        <dbReference type="ARBA" id="ARBA00023235"/>
    </source>
</evidence>
<evidence type="ECO:0000256" key="23">
    <source>
        <dbReference type="SAM" id="MobiDB-lite"/>
    </source>
</evidence>
<dbReference type="EMBL" id="ML119105">
    <property type="protein sequence ID" value="RPB17786.1"/>
    <property type="molecule type" value="Genomic_DNA"/>
</dbReference>
<evidence type="ECO:0000256" key="7">
    <source>
        <dbReference type="ARBA" id="ARBA00022741"/>
    </source>
</evidence>
<evidence type="ECO:0000256" key="8">
    <source>
        <dbReference type="ARBA" id="ARBA00022801"/>
    </source>
</evidence>
<dbReference type="Pfam" id="PF06733">
    <property type="entry name" value="DEAD_2"/>
    <property type="match status" value="1"/>
</dbReference>
<proteinExistence type="inferred from homology"/>
<evidence type="ECO:0000256" key="2">
    <source>
        <dbReference type="ARBA" id="ARBA00004123"/>
    </source>
</evidence>
<keyword evidence="6" id="KW-0479">Metal-binding</keyword>
<keyword evidence="11" id="KW-0408">Iron</keyword>
<name>A0A3N4L5E2_9PEZI</name>
<feature type="compositionally biased region" description="Acidic residues" evidence="23">
    <location>
        <begin position="97"/>
        <end position="110"/>
    </location>
</feature>
<dbReference type="GO" id="GO:0005524">
    <property type="term" value="F:ATP binding"/>
    <property type="evidence" value="ECO:0007669"/>
    <property type="project" value="UniProtKB-KW"/>
</dbReference>
<keyword evidence="9 25" id="KW-0347">Helicase</keyword>
<evidence type="ECO:0000256" key="12">
    <source>
        <dbReference type="ARBA" id="ARBA00023014"/>
    </source>
</evidence>
<comment type="subcellular location">
    <subcellularLocation>
        <location evidence="2">Nucleus</location>
    </subcellularLocation>
</comment>
<keyword evidence="7" id="KW-0547">Nucleotide-binding</keyword>
<evidence type="ECO:0000256" key="4">
    <source>
        <dbReference type="ARBA" id="ARBA00016387"/>
    </source>
</evidence>
<dbReference type="GO" id="GO:0043139">
    <property type="term" value="F:5'-3' DNA helicase activity"/>
    <property type="evidence" value="ECO:0007669"/>
    <property type="project" value="UniProtKB-EC"/>
</dbReference>
<dbReference type="Proteomes" id="UP000277580">
    <property type="component" value="Unassembled WGS sequence"/>
</dbReference>
<dbReference type="Pfam" id="PF13307">
    <property type="entry name" value="Helicase_C_2"/>
    <property type="match status" value="1"/>
</dbReference>
<dbReference type="NCBIfam" id="TIGR00604">
    <property type="entry name" value="rad3"/>
    <property type="match status" value="1"/>
</dbReference>
<dbReference type="InParanoid" id="A0A3N4L5E2"/>
<keyword evidence="8" id="KW-0378">Hydrolase</keyword>
<accession>A0A3N4L5E2</accession>
<evidence type="ECO:0000256" key="5">
    <source>
        <dbReference type="ARBA" id="ARBA00017386"/>
    </source>
</evidence>
<evidence type="ECO:0000256" key="22">
    <source>
        <dbReference type="ARBA" id="ARBA00048954"/>
    </source>
</evidence>
<evidence type="ECO:0000256" key="9">
    <source>
        <dbReference type="ARBA" id="ARBA00022806"/>
    </source>
</evidence>
<evidence type="ECO:0000256" key="18">
    <source>
        <dbReference type="ARBA" id="ARBA00044969"/>
    </source>
</evidence>
<comment type="similarity">
    <text evidence="3">Belongs to the DEAD box helicase family. DEAH subfamily. DDX11/CHL1 sub-subfamily.</text>
</comment>
<dbReference type="EC" id="5.6.2.3" evidence="18"/>
<dbReference type="InterPro" id="IPR006555">
    <property type="entry name" value="ATP-dep_Helicase_C"/>
</dbReference>
<comment type="catalytic activity">
    <reaction evidence="22">
        <text>ATP + H2O = ADP + phosphate + H(+)</text>
        <dbReference type="Rhea" id="RHEA:13065"/>
        <dbReference type="ChEBI" id="CHEBI:15377"/>
        <dbReference type="ChEBI" id="CHEBI:15378"/>
        <dbReference type="ChEBI" id="CHEBI:30616"/>
        <dbReference type="ChEBI" id="CHEBI:43474"/>
        <dbReference type="ChEBI" id="CHEBI:456216"/>
        <dbReference type="EC" id="5.6.2.3"/>
    </reaction>
</comment>
<reference evidence="25 26" key="1">
    <citation type="journal article" date="2018" name="Nat. Ecol. Evol.">
        <title>Pezizomycetes genomes reveal the molecular basis of ectomycorrhizal truffle lifestyle.</title>
        <authorList>
            <person name="Murat C."/>
            <person name="Payen T."/>
            <person name="Noel B."/>
            <person name="Kuo A."/>
            <person name="Morin E."/>
            <person name="Chen J."/>
            <person name="Kohler A."/>
            <person name="Krizsan K."/>
            <person name="Balestrini R."/>
            <person name="Da Silva C."/>
            <person name="Montanini B."/>
            <person name="Hainaut M."/>
            <person name="Levati E."/>
            <person name="Barry K.W."/>
            <person name="Belfiori B."/>
            <person name="Cichocki N."/>
            <person name="Clum A."/>
            <person name="Dockter R.B."/>
            <person name="Fauchery L."/>
            <person name="Guy J."/>
            <person name="Iotti M."/>
            <person name="Le Tacon F."/>
            <person name="Lindquist E.A."/>
            <person name="Lipzen A."/>
            <person name="Malagnac F."/>
            <person name="Mello A."/>
            <person name="Molinier V."/>
            <person name="Miyauchi S."/>
            <person name="Poulain J."/>
            <person name="Riccioni C."/>
            <person name="Rubini A."/>
            <person name="Sitrit Y."/>
            <person name="Splivallo R."/>
            <person name="Traeger S."/>
            <person name="Wang M."/>
            <person name="Zifcakova L."/>
            <person name="Wipf D."/>
            <person name="Zambonelli A."/>
            <person name="Paolocci F."/>
            <person name="Nowrousian M."/>
            <person name="Ottonello S."/>
            <person name="Baldrian P."/>
            <person name="Spatafora J.W."/>
            <person name="Henrissat B."/>
            <person name="Nagy L.G."/>
            <person name="Aury J.M."/>
            <person name="Wincker P."/>
            <person name="Grigoriev I.V."/>
            <person name="Bonfante P."/>
            <person name="Martin F.M."/>
        </authorList>
    </citation>
    <scope>NUCLEOTIDE SEQUENCE [LARGE SCALE GENOMIC DNA]</scope>
    <source>
        <strain evidence="25 26">CCBAS932</strain>
    </source>
</reference>
<dbReference type="InterPro" id="IPR013020">
    <property type="entry name" value="Rad3/Chl1-like"/>
</dbReference>
<evidence type="ECO:0000256" key="13">
    <source>
        <dbReference type="ARBA" id="ARBA00023125"/>
    </source>
</evidence>
<dbReference type="InterPro" id="IPR045028">
    <property type="entry name" value="DinG/Rad3-like"/>
</dbReference>
<evidence type="ECO:0000256" key="15">
    <source>
        <dbReference type="ARBA" id="ARBA00023242"/>
    </source>
</evidence>
<feature type="domain" description="Helicase ATP-binding" evidence="24">
    <location>
        <begin position="1"/>
        <end position="384"/>
    </location>
</feature>
<keyword evidence="15" id="KW-0539">Nucleus</keyword>
<dbReference type="SMART" id="SM00491">
    <property type="entry name" value="HELICc2"/>
    <property type="match status" value="1"/>
</dbReference>
<feature type="compositionally biased region" description="Basic and acidic residues" evidence="23">
    <location>
        <begin position="69"/>
        <end position="81"/>
    </location>
</feature>
<dbReference type="Gene3D" id="3.40.50.300">
    <property type="entry name" value="P-loop containing nucleotide triphosphate hydrolases"/>
    <property type="match status" value="2"/>
</dbReference>
<dbReference type="SMART" id="SM00488">
    <property type="entry name" value="DEXDc2"/>
    <property type="match status" value="1"/>
</dbReference>
<evidence type="ECO:0000313" key="26">
    <source>
        <dbReference type="Proteomes" id="UP000277580"/>
    </source>
</evidence>
<comment type="function">
    <text evidence="21">ATP-dependent DNA helicase important for chromosome transmission and normal cell cycle progression in G(2)/M. May have a role in changing DNA topology to allow the loading of proteins involved in maintaining sister chromatid cohesion in the vicinity of the centromeres. Has a specific role in chromosome segregation during meiosis II.</text>
</comment>
<keyword evidence="14" id="KW-0413">Isomerase</keyword>
<evidence type="ECO:0000256" key="3">
    <source>
        <dbReference type="ARBA" id="ARBA00008435"/>
    </source>
</evidence>
<evidence type="ECO:0000313" key="25">
    <source>
        <dbReference type="EMBL" id="RPB17786.1"/>
    </source>
</evidence>
<keyword evidence="26" id="KW-1185">Reference proteome</keyword>
<evidence type="ECO:0000256" key="20">
    <source>
        <dbReference type="ARBA" id="ARBA00045008"/>
    </source>
</evidence>
<dbReference type="AlphaFoldDB" id="A0A3N4L5E2"/>
<evidence type="ECO:0000256" key="1">
    <source>
        <dbReference type="ARBA" id="ARBA00001966"/>
    </source>
</evidence>
<evidence type="ECO:0000256" key="11">
    <source>
        <dbReference type="ARBA" id="ARBA00023004"/>
    </source>
</evidence>
<dbReference type="GO" id="GO:0003677">
    <property type="term" value="F:DNA binding"/>
    <property type="evidence" value="ECO:0007669"/>
    <property type="project" value="UniProtKB-KW"/>
</dbReference>
<sequence length="750" mass="84540">MQGKSLSLICGSLTWLRDHKAKSLEARLEEIDKDSTAGGPDWVRAFAKKQQKEKLYQEKADLETRLSKIREKEKKEKERSELGIGGSRAKKRKGELEVEIDGGNDNEDLQFTLEDYDSEDEGGDSKSNSNGDFSPAVMEMMKRLGIPMGADIKDEDLEVPDEIKIFYCSRTHSQLTQFVNELRRVKFPPSFAQEDPKAIKLEEKEEIKHLPLGSRKNLCINPKVAKLSNPTAINERCLELQRSGTQESRCQFLPEKDDKVLIRDFRDHTLAKIRDIEELASLGKKMGICPYYASRPTIKPSEVVTLPYPLLLQKSAREALDLSLKGHIIVIDEAHNLISAISSIYSINVSLNQLERCQAQLEIYLNKFRNRLKGKNKVYVMQVTRILSTLTSYLKELDRKGGEGAVIAGDLLAVNGMDQVNFFKLQRYLNESKLARKVEGYVVHVETKEQEKQHKKSVGENISNVSIPTLTHIQGFLLALTNPSAEGRIFYGKMEDKKVACFRYMLLDPAHHFREIVEEAKAVILAGGTMEPMNDYMMHLFPYLPKERIRTLSCGHVIPKENLVALPVSKGPSGREFEFTFEKRMLPAMIEDLGRAIINLCLVIPHGVVCFFPSYAYLEYVVSQWKKNSGSMGKSIWERLADRKIVFRESSDGSSVEDILKDYAQAIDSGKGGLLLSIVGGKMSEGINFNDNLGRGIIMVGLPFPNSNTAEWRARLEHVEKVARDSYLTDSSESMPSVPELEAIAKAAGR</sequence>
<evidence type="ECO:0000256" key="16">
    <source>
        <dbReference type="ARBA" id="ARBA00023306"/>
    </source>
</evidence>
<dbReference type="GO" id="GO:0005634">
    <property type="term" value="C:nucleus"/>
    <property type="evidence" value="ECO:0007669"/>
    <property type="project" value="UniProtKB-SubCell"/>
</dbReference>
<evidence type="ECO:0000256" key="6">
    <source>
        <dbReference type="ARBA" id="ARBA00022723"/>
    </source>
</evidence>
<dbReference type="FunCoup" id="A0A3N4L5E2">
    <property type="interactions" value="976"/>
</dbReference>
<dbReference type="GO" id="GO:0006139">
    <property type="term" value="P:nucleobase-containing compound metabolic process"/>
    <property type="evidence" value="ECO:0007669"/>
    <property type="project" value="InterPro"/>
</dbReference>
<dbReference type="GO" id="GO:0046872">
    <property type="term" value="F:metal ion binding"/>
    <property type="evidence" value="ECO:0007669"/>
    <property type="project" value="UniProtKB-KW"/>
</dbReference>
<dbReference type="InterPro" id="IPR010614">
    <property type="entry name" value="RAD3-like_helicase_DEAD"/>
</dbReference>
<keyword evidence="12" id="KW-0411">Iron-sulfur</keyword>
<dbReference type="GO" id="GO:0034085">
    <property type="term" value="P:establishment of sister chromatid cohesion"/>
    <property type="evidence" value="ECO:0007669"/>
    <property type="project" value="TreeGrafter"/>
</dbReference>
<gene>
    <name evidence="25" type="ORF">P167DRAFT_561411</name>
</gene>
<protein>
    <recommendedName>
        <fullName evidence="5">ATP-dependent DNA helicase CHL1</fullName>
        <ecNumber evidence="18">5.6.2.3</ecNumber>
    </recommendedName>
    <alternativeName>
        <fullName evidence="4">ATP-dependent DNA helicase chl1</fullName>
    </alternativeName>
    <alternativeName>
        <fullName evidence="17">Chromosome loss protein 1</fullName>
    </alternativeName>
    <alternativeName>
        <fullName evidence="19 20">DNA 5'-3' helicase CHL1</fullName>
    </alternativeName>
</protein>
<feature type="region of interest" description="Disordered" evidence="23">
    <location>
        <begin position="69"/>
        <end position="110"/>
    </location>
</feature>
<dbReference type="InterPro" id="IPR027417">
    <property type="entry name" value="P-loop_NTPase"/>
</dbReference>
<organism evidence="25 26">
    <name type="scientific">Morchella conica CCBAS932</name>
    <dbReference type="NCBI Taxonomy" id="1392247"/>
    <lineage>
        <taxon>Eukaryota</taxon>
        <taxon>Fungi</taxon>
        <taxon>Dikarya</taxon>
        <taxon>Ascomycota</taxon>
        <taxon>Pezizomycotina</taxon>
        <taxon>Pezizomycetes</taxon>
        <taxon>Pezizales</taxon>
        <taxon>Morchellaceae</taxon>
        <taxon>Morchella</taxon>
    </lineage>
</organism>
<evidence type="ECO:0000256" key="10">
    <source>
        <dbReference type="ARBA" id="ARBA00022840"/>
    </source>
</evidence>
<dbReference type="PROSITE" id="PS51193">
    <property type="entry name" value="HELICASE_ATP_BIND_2"/>
    <property type="match status" value="1"/>
</dbReference>
<comment type="cofactor">
    <cofactor evidence="1">
        <name>[4Fe-4S] cluster</name>
        <dbReference type="ChEBI" id="CHEBI:49883"/>
    </cofactor>
</comment>
<keyword evidence="16" id="KW-0131">Cell cycle</keyword>
<dbReference type="GO" id="GO:0016818">
    <property type="term" value="F:hydrolase activity, acting on acid anhydrides, in phosphorus-containing anhydrides"/>
    <property type="evidence" value="ECO:0007669"/>
    <property type="project" value="InterPro"/>
</dbReference>
<keyword evidence="10" id="KW-0067">ATP-binding</keyword>
<dbReference type="STRING" id="1392247.A0A3N4L5E2"/>
<dbReference type="FunFam" id="3.40.50.300:FF:002774">
    <property type="entry name" value="ATP-dependent DNA helicase chl1"/>
    <property type="match status" value="1"/>
</dbReference>
<dbReference type="PANTHER" id="PTHR11472">
    <property type="entry name" value="DNA REPAIR DEAD HELICASE RAD3/XP-D SUBFAMILY MEMBER"/>
    <property type="match status" value="1"/>
</dbReference>
<dbReference type="OrthoDB" id="267079at2759"/>
<dbReference type="GO" id="GO:0051536">
    <property type="term" value="F:iron-sulfur cluster binding"/>
    <property type="evidence" value="ECO:0007669"/>
    <property type="project" value="UniProtKB-KW"/>
</dbReference>
<dbReference type="InterPro" id="IPR014013">
    <property type="entry name" value="Helic_SF1/SF2_ATP-bd_DinG/Rad3"/>
</dbReference>
<evidence type="ECO:0000256" key="21">
    <source>
        <dbReference type="ARBA" id="ARBA00045702"/>
    </source>
</evidence>
<dbReference type="InterPro" id="IPR006554">
    <property type="entry name" value="Helicase-like_DEXD_c2"/>
</dbReference>
<evidence type="ECO:0000259" key="24">
    <source>
        <dbReference type="PROSITE" id="PS51193"/>
    </source>
</evidence>
<evidence type="ECO:0000256" key="19">
    <source>
        <dbReference type="ARBA" id="ARBA00044998"/>
    </source>
</evidence>